<dbReference type="OMA" id="WICTATS"/>
<sequence>MDLFLYNPTYQVWICTATSCQYAVTTSTLLTHLRTHHHSHPTAATLPLREAALEAMLQRAWADPAQEPGRQPTTGDPPVPGLPVYQGYGCPHCPYIAWTLESTNGHRRAQHKEQDGTWGPGRLSAARARARQQARLANRVVSCQRFYVTQAGSHFFEVTYTAALTAARGMKKKPALTPAELVRARVDQALREGEVAVERAAGQVLVLDPHLTEASPWLELTRWPEYLRGQDLTAVALLGGPPDPREEPLPAQLAASVQRLVSQAYDAIQGGQINEFN</sequence>
<accession>A0A0U5GK45</accession>
<keyword evidence="2" id="KW-1185">Reference proteome</keyword>
<dbReference type="Proteomes" id="UP000054771">
    <property type="component" value="Unassembled WGS sequence"/>
</dbReference>
<protein>
    <submittedName>
        <fullName evidence="1">Uncharacterized protein</fullName>
    </submittedName>
</protein>
<proteinExistence type="predicted"/>
<evidence type="ECO:0000313" key="2">
    <source>
        <dbReference type="Proteomes" id="UP000054771"/>
    </source>
</evidence>
<dbReference type="InterPro" id="IPR022698">
    <property type="entry name" value="OrsD"/>
</dbReference>
<reference evidence="2" key="1">
    <citation type="journal article" date="2016" name="Genome Announc.">
        <title>Draft genome sequences of fungus Aspergillus calidoustus.</title>
        <authorList>
            <person name="Horn F."/>
            <person name="Linde J."/>
            <person name="Mattern D.J."/>
            <person name="Walther G."/>
            <person name="Guthke R."/>
            <person name="Scherlach K."/>
            <person name="Martin K."/>
            <person name="Brakhage A.A."/>
            <person name="Petzke L."/>
            <person name="Valiante V."/>
        </authorList>
    </citation>
    <scope>NUCLEOTIDE SEQUENCE [LARGE SCALE GENOMIC DNA]</scope>
    <source>
        <strain evidence="2">SF006504</strain>
    </source>
</reference>
<evidence type="ECO:0000313" key="1">
    <source>
        <dbReference type="EMBL" id="CEL11799.1"/>
    </source>
</evidence>
<dbReference type="Pfam" id="PF12013">
    <property type="entry name" value="OrsD"/>
    <property type="match status" value="1"/>
</dbReference>
<dbReference type="STRING" id="454130.A0A0U5GK45"/>
<dbReference type="OrthoDB" id="4493315at2759"/>
<name>A0A0U5GK45_ASPCI</name>
<gene>
    <name evidence="1" type="ORF">ASPCAL14895</name>
</gene>
<dbReference type="AlphaFoldDB" id="A0A0U5GK45"/>
<organism evidence="1 2">
    <name type="scientific">Aspergillus calidoustus</name>
    <dbReference type="NCBI Taxonomy" id="454130"/>
    <lineage>
        <taxon>Eukaryota</taxon>
        <taxon>Fungi</taxon>
        <taxon>Dikarya</taxon>
        <taxon>Ascomycota</taxon>
        <taxon>Pezizomycotina</taxon>
        <taxon>Eurotiomycetes</taxon>
        <taxon>Eurotiomycetidae</taxon>
        <taxon>Eurotiales</taxon>
        <taxon>Aspergillaceae</taxon>
        <taxon>Aspergillus</taxon>
        <taxon>Aspergillus subgen. Nidulantes</taxon>
    </lineage>
</organism>
<dbReference type="EMBL" id="CDMC01000032">
    <property type="protein sequence ID" value="CEL11799.1"/>
    <property type="molecule type" value="Genomic_DNA"/>
</dbReference>